<dbReference type="Gene3D" id="3.20.20.30">
    <property type="entry name" value="Luciferase-like domain"/>
    <property type="match status" value="1"/>
</dbReference>
<dbReference type="SUPFAM" id="SSF51679">
    <property type="entry name" value="Bacterial luciferase-like"/>
    <property type="match status" value="1"/>
</dbReference>
<dbReference type="InterPro" id="IPR011251">
    <property type="entry name" value="Luciferase-like_dom"/>
</dbReference>
<gene>
    <name evidence="3" type="ORF">H7B67_22250</name>
</gene>
<feature type="domain" description="Luciferase-like" evidence="2">
    <location>
        <begin position="28"/>
        <end position="306"/>
    </location>
</feature>
<dbReference type="EMBL" id="JACJVQ010000019">
    <property type="protein sequence ID" value="MBB6636858.1"/>
    <property type="molecule type" value="Genomic_DNA"/>
</dbReference>
<dbReference type="GO" id="GO:0005829">
    <property type="term" value="C:cytosol"/>
    <property type="evidence" value="ECO:0007669"/>
    <property type="project" value="TreeGrafter"/>
</dbReference>
<dbReference type="InterPro" id="IPR036661">
    <property type="entry name" value="Luciferase-like_sf"/>
</dbReference>
<dbReference type="NCBIfam" id="TIGR03558">
    <property type="entry name" value="oxido_grp_1"/>
    <property type="match status" value="1"/>
</dbReference>
<dbReference type="FunFam" id="3.20.20.30:FF:000002">
    <property type="entry name" value="LLM class flavin-dependent oxidoreductase"/>
    <property type="match status" value="1"/>
</dbReference>
<accession>A0A841T3B8</accession>
<dbReference type="PANTHER" id="PTHR30137">
    <property type="entry name" value="LUCIFERASE-LIKE MONOOXYGENASE"/>
    <property type="match status" value="1"/>
</dbReference>
<dbReference type="InterPro" id="IPR019949">
    <property type="entry name" value="CmoO-like"/>
</dbReference>
<organism evidence="3 4">
    <name type="scientific">Cohnella thailandensis</name>
    <dbReference type="NCBI Taxonomy" id="557557"/>
    <lineage>
        <taxon>Bacteria</taxon>
        <taxon>Bacillati</taxon>
        <taxon>Bacillota</taxon>
        <taxon>Bacilli</taxon>
        <taxon>Bacillales</taxon>
        <taxon>Paenibacillaceae</taxon>
        <taxon>Cohnella</taxon>
    </lineage>
</organism>
<reference evidence="3 4" key="1">
    <citation type="submission" date="2020-08" db="EMBL/GenBank/DDBJ databases">
        <title>Cohnella phylogeny.</title>
        <authorList>
            <person name="Dunlap C."/>
        </authorList>
    </citation>
    <scope>NUCLEOTIDE SEQUENCE [LARGE SCALE GENOMIC DNA]</scope>
    <source>
        <strain evidence="3 4">DSM 25241</strain>
    </source>
</reference>
<evidence type="ECO:0000313" key="3">
    <source>
        <dbReference type="EMBL" id="MBB6636858.1"/>
    </source>
</evidence>
<dbReference type="PANTHER" id="PTHR30137:SF6">
    <property type="entry name" value="LUCIFERASE-LIKE MONOOXYGENASE"/>
    <property type="match status" value="1"/>
</dbReference>
<evidence type="ECO:0000313" key="4">
    <source>
        <dbReference type="Proteomes" id="UP000535838"/>
    </source>
</evidence>
<keyword evidence="4" id="KW-1185">Reference proteome</keyword>
<sequence length="342" mass="38087">MFRNRSDLKRLNSVPISVLDLVPIYQGGTSADSFRNSLDLAQHVEQWGYNRYWVAEHHNLPGIASSATSIIISHIAAGTSTLRVGSGGIMLPNHSPLIIAEQFGTLATLYPNRIDLGLGRAPGTDPETARALRRNLNHASFPQQIQELQSYFMLTDSQVKAIPGTGLEIPLWLLGSSDYSAVLAGNLGLPFAFASHFSPENTMPAIQAYREAFKPIRQIERPYVMLGVNVVAADTDEEARWLASTLEQQFLELVRGTPGQMKPPANMDDLWNEYEKQAVKRFSNATIVGNPDSVRMQLELFLEQTHADELIIHTNVFNHQSRLKSYEIVARLARRIGAADRR</sequence>
<dbReference type="Pfam" id="PF00296">
    <property type="entry name" value="Bac_luciferase"/>
    <property type="match status" value="1"/>
</dbReference>
<dbReference type="CDD" id="cd00347">
    <property type="entry name" value="Flavin_utilizing_monoxygenases"/>
    <property type="match status" value="1"/>
</dbReference>
<name>A0A841T3B8_9BACL</name>
<dbReference type="GO" id="GO:0016705">
    <property type="term" value="F:oxidoreductase activity, acting on paired donors, with incorporation or reduction of molecular oxygen"/>
    <property type="evidence" value="ECO:0007669"/>
    <property type="project" value="InterPro"/>
</dbReference>
<dbReference type="AlphaFoldDB" id="A0A841T3B8"/>
<comment type="caution">
    <text evidence="3">The sequence shown here is derived from an EMBL/GenBank/DDBJ whole genome shotgun (WGS) entry which is preliminary data.</text>
</comment>
<protein>
    <submittedName>
        <fullName evidence="3">LLM class flavin-dependent oxidoreductase</fullName>
    </submittedName>
</protein>
<dbReference type="Proteomes" id="UP000535838">
    <property type="component" value="Unassembled WGS sequence"/>
</dbReference>
<evidence type="ECO:0000259" key="2">
    <source>
        <dbReference type="Pfam" id="PF00296"/>
    </source>
</evidence>
<comment type="similarity">
    <text evidence="1">To bacterial alkanal monooxygenase alpha and beta chains.</text>
</comment>
<dbReference type="RefSeq" id="WP_185122059.1">
    <property type="nucleotide sequence ID" value="NZ_JACJVQ010000019.1"/>
</dbReference>
<evidence type="ECO:0000256" key="1">
    <source>
        <dbReference type="ARBA" id="ARBA00007789"/>
    </source>
</evidence>
<dbReference type="InterPro" id="IPR050766">
    <property type="entry name" value="Bact_Lucif_Oxidored"/>
</dbReference>
<proteinExistence type="predicted"/>